<dbReference type="CDD" id="cd22160">
    <property type="entry name" value="F-box_AtFBL13-like"/>
    <property type="match status" value="1"/>
</dbReference>
<keyword evidence="2" id="KW-1185">Reference proteome</keyword>
<name>A0ABM1QR71_CAMSA</name>
<dbReference type="SMART" id="SM00579">
    <property type="entry name" value="FBD"/>
    <property type="match status" value="1"/>
</dbReference>
<dbReference type="SUPFAM" id="SSF52047">
    <property type="entry name" value="RNI-like"/>
    <property type="match status" value="1"/>
</dbReference>
<dbReference type="SUPFAM" id="SSF81383">
    <property type="entry name" value="F-box domain"/>
    <property type="match status" value="1"/>
</dbReference>
<reference evidence="2" key="1">
    <citation type="journal article" date="2014" name="Nat. Commun.">
        <title>The emerging biofuel crop Camelina sativa retains a highly undifferentiated hexaploid genome structure.</title>
        <authorList>
            <person name="Kagale S."/>
            <person name="Koh C."/>
            <person name="Nixon J."/>
            <person name="Bollina V."/>
            <person name="Clarke W.E."/>
            <person name="Tuteja R."/>
            <person name="Spillane C."/>
            <person name="Robinson S.J."/>
            <person name="Links M.G."/>
            <person name="Clarke C."/>
            <person name="Higgins E.E."/>
            <person name="Huebert T."/>
            <person name="Sharpe A.G."/>
            <person name="Parkin I.A."/>
        </authorList>
    </citation>
    <scope>NUCLEOTIDE SEQUENCE [LARGE SCALE GENOMIC DNA]</scope>
    <source>
        <strain evidence="2">cv. DH55</strain>
    </source>
</reference>
<dbReference type="InterPro" id="IPR032675">
    <property type="entry name" value="LRR_dom_sf"/>
</dbReference>
<gene>
    <name evidence="3" type="primary">LOC104734050</name>
</gene>
<dbReference type="GeneID" id="104734050"/>
<dbReference type="InterPro" id="IPR050232">
    <property type="entry name" value="FBL13/AtMIF1-like"/>
</dbReference>
<protein>
    <submittedName>
        <fullName evidence="3">FBD-associated F-box protein At5g38570</fullName>
    </submittedName>
</protein>
<dbReference type="InterPro" id="IPR036047">
    <property type="entry name" value="F-box-like_dom_sf"/>
</dbReference>
<evidence type="ECO:0000313" key="3">
    <source>
        <dbReference type="RefSeq" id="XP_019089259.1"/>
    </source>
</evidence>
<dbReference type="Proteomes" id="UP000694864">
    <property type="component" value="Chromosome 12"/>
</dbReference>
<organism evidence="2 3">
    <name type="scientific">Camelina sativa</name>
    <name type="common">False flax</name>
    <name type="synonym">Myagrum sativum</name>
    <dbReference type="NCBI Taxonomy" id="90675"/>
    <lineage>
        <taxon>Eukaryota</taxon>
        <taxon>Viridiplantae</taxon>
        <taxon>Streptophyta</taxon>
        <taxon>Embryophyta</taxon>
        <taxon>Tracheophyta</taxon>
        <taxon>Spermatophyta</taxon>
        <taxon>Magnoliopsida</taxon>
        <taxon>eudicotyledons</taxon>
        <taxon>Gunneridae</taxon>
        <taxon>Pentapetalae</taxon>
        <taxon>rosids</taxon>
        <taxon>malvids</taxon>
        <taxon>Brassicales</taxon>
        <taxon>Brassicaceae</taxon>
        <taxon>Camelineae</taxon>
        <taxon>Camelina</taxon>
    </lineage>
</organism>
<dbReference type="InterPro" id="IPR055411">
    <property type="entry name" value="LRR_FXL15/At3g58940/PEG3-like"/>
</dbReference>
<dbReference type="PANTHER" id="PTHR31900">
    <property type="entry name" value="F-BOX/RNI SUPERFAMILY PROTEIN-RELATED"/>
    <property type="match status" value="1"/>
</dbReference>
<evidence type="ECO:0000259" key="1">
    <source>
        <dbReference type="SMART" id="SM00579"/>
    </source>
</evidence>
<dbReference type="InterPro" id="IPR053781">
    <property type="entry name" value="F-box_AtFBL13-like"/>
</dbReference>
<evidence type="ECO:0000313" key="2">
    <source>
        <dbReference type="Proteomes" id="UP000694864"/>
    </source>
</evidence>
<dbReference type="InterPro" id="IPR001810">
    <property type="entry name" value="F-box_dom"/>
</dbReference>
<feature type="domain" description="FBD" evidence="1">
    <location>
        <begin position="210"/>
        <end position="282"/>
    </location>
</feature>
<reference evidence="3" key="2">
    <citation type="submission" date="2025-08" db="UniProtKB">
        <authorList>
            <consortium name="RefSeq"/>
        </authorList>
    </citation>
    <scope>IDENTIFICATION</scope>
    <source>
        <tissue evidence="3">Leaf</tissue>
    </source>
</reference>
<dbReference type="Gene3D" id="3.80.10.10">
    <property type="entry name" value="Ribonuclease Inhibitor"/>
    <property type="match status" value="1"/>
</dbReference>
<dbReference type="Pfam" id="PF00646">
    <property type="entry name" value="F-box"/>
    <property type="match status" value="1"/>
</dbReference>
<sequence length="285" mass="32867">MDNINGLPDDLLVKILLFVPTKVAVSTAVLSKRWEFLWMLLPKLEFICPSQTRVRDFINRKLPLHRAPVIEVLRLHVDCYLYVKPEDVKRWVEVAVSRSVRELEIVYRTKNKNIIPSSFLSCKSLVTLKLRYMTVMDVPSLDEYGDGFVFNQLEHLNLCVKKHDLLNLLGKLLKNSPKLRVLDISVELDIDHWDNLNGMVSCNLPNSVPECLLSSLQTFKWSRYVGRPRDRDIALYILKNACHLKTATFLALKTNYVPHSEMIIEDLTLSPRASSTCQLSIFVED</sequence>
<accession>A0ABM1QR71</accession>
<dbReference type="Pfam" id="PF08387">
    <property type="entry name" value="FBD"/>
    <property type="match status" value="1"/>
</dbReference>
<dbReference type="InterPro" id="IPR006566">
    <property type="entry name" value="FBD"/>
</dbReference>
<dbReference type="RefSeq" id="XP_019089259.1">
    <property type="nucleotide sequence ID" value="XM_019233714.1"/>
</dbReference>
<dbReference type="Pfam" id="PF24758">
    <property type="entry name" value="LRR_At5g56370"/>
    <property type="match status" value="1"/>
</dbReference>
<dbReference type="PANTHER" id="PTHR31900:SF30">
    <property type="entry name" value="SUPERFAMILY PROTEIN, PUTATIVE-RELATED"/>
    <property type="match status" value="1"/>
</dbReference>
<proteinExistence type="predicted"/>